<dbReference type="PANTHER" id="PTHR42061">
    <property type="entry name" value="ENDO-CHITOSANASE"/>
    <property type="match status" value="1"/>
</dbReference>
<evidence type="ECO:0000256" key="4">
    <source>
        <dbReference type="ARBA" id="ARBA00022525"/>
    </source>
</evidence>
<evidence type="ECO:0000256" key="8">
    <source>
        <dbReference type="ARBA" id="ARBA00023295"/>
    </source>
</evidence>
<evidence type="ECO:0000256" key="5">
    <source>
        <dbReference type="ARBA" id="ARBA00022729"/>
    </source>
</evidence>
<evidence type="ECO:0000313" key="12">
    <source>
        <dbReference type="Proteomes" id="UP001303889"/>
    </source>
</evidence>
<name>A0AAN6RVR3_9PEZI</name>
<dbReference type="AlphaFoldDB" id="A0AAN6RVR3"/>
<accession>A0AAN6RVR3</accession>
<feature type="chain" id="PRO_5042661361" description="Endo-chitosanase" evidence="10">
    <location>
        <begin position="29"/>
        <end position="302"/>
    </location>
</feature>
<keyword evidence="5 10" id="KW-0732">Signal</keyword>
<dbReference type="Proteomes" id="UP001303889">
    <property type="component" value="Unassembled WGS sequence"/>
</dbReference>
<evidence type="ECO:0000256" key="9">
    <source>
        <dbReference type="ARBA" id="ARBA00023326"/>
    </source>
</evidence>
<evidence type="ECO:0000256" key="6">
    <source>
        <dbReference type="ARBA" id="ARBA00022801"/>
    </source>
</evidence>
<reference evidence="11" key="2">
    <citation type="submission" date="2023-05" db="EMBL/GenBank/DDBJ databases">
        <authorList>
            <consortium name="Lawrence Berkeley National Laboratory"/>
            <person name="Steindorff A."/>
            <person name="Hensen N."/>
            <person name="Bonometti L."/>
            <person name="Westerberg I."/>
            <person name="Brannstrom I.O."/>
            <person name="Guillou S."/>
            <person name="Cros-Aarteil S."/>
            <person name="Calhoun S."/>
            <person name="Haridas S."/>
            <person name="Kuo A."/>
            <person name="Mondo S."/>
            <person name="Pangilinan J."/>
            <person name="Riley R."/>
            <person name="Labutti K."/>
            <person name="Andreopoulos B."/>
            <person name="Lipzen A."/>
            <person name="Chen C."/>
            <person name="Yanf M."/>
            <person name="Daum C."/>
            <person name="Ng V."/>
            <person name="Clum A."/>
            <person name="Ohm R."/>
            <person name="Martin F."/>
            <person name="Silar P."/>
            <person name="Natvig D."/>
            <person name="Lalanne C."/>
            <person name="Gautier V."/>
            <person name="Ament-Velasquez S.L."/>
            <person name="Kruys A."/>
            <person name="Hutchinson M.I."/>
            <person name="Powell A.J."/>
            <person name="Barry K."/>
            <person name="Miller A.N."/>
            <person name="Grigoriev I.V."/>
            <person name="Debuchy R."/>
            <person name="Gladieux P."/>
            <person name="Thoren M.H."/>
            <person name="Johannesson H."/>
        </authorList>
    </citation>
    <scope>NUCLEOTIDE SEQUENCE</scope>
    <source>
        <strain evidence="11">CBS 103.79</strain>
    </source>
</reference>
<evidence type="ECO:0000256" key="3">
    <source>
        <dbReference type="ARBA" id="ARBA00007799"/>
    </source>
</evidence>
<comment type="function">
    <text evidence="10">Chitosanase catalyzing the endo-type cleavage of chitosan, the deacylated form of chitin. Chitosanase may be crucial in the degradation of the deacetylated portion of chitin in the fungal cell wall.</text>
</comment>
<dbReference type="InterPro" id="IPR009939">
    <property type="entry name" value="Chitosanase_fungal"/>
</dbReference>
<dbReference type="Pfam" id="PF07335">
    <property type="entry name" value="Glyco_hydro_75"/>
    <property type="match status" value="1"/>
</dbReference>
<protein>
    <recommendedName>
        <fullName evidence="10">Endo-chitosanase</fullName>
        <ecNumber evidence="10">3.2.1.132</ecNumber>
    </recommendedName>
</protein>
<dbReference type="GO" id="GO:0000272">
    <property type="term" value="P:polysaccharide catabolic process"/>
    <property type="evidence" value="ECO:0007669"/>
    <property type="project" value="UniProtKB-KW"/>
</dbReference>
<evidence type="ECO:0000256" key="10">
    <source>
        <dbReference type="RuleBase" id="RU361208"/>
    </source>
</evidence>
<keyword evidence="6 10" id="KW-0378">Hydrolase</keyword>
<dbReference type="PANTHER" id="PTHR42061:SF6">
    <property type="entry name" value="ENDO-CHITOSANASE"/>
    <property type="match status" value="1"/>
</dbReference>
<evidence type="ECO:0000256" key="2">
    <source>
        <dbReference type="ARBA" id="ARBA00004613"/>
    </source>
</evidence>
<feature type="signal peptide" evidence="10">
    <location>
        <begin position="1"/>
        <end position="28"/>
    </location>
</feature>
<comment type="subcellular location">
    <subcellularLocation>
        <location evidence="2 10">Secreted</location>
    </subcellularLocation>
</comment>
<dbReference type="EMBL" id="MU855405">
    <property type="protein sequence ID" value="KAK3904263.1"/>
    <property type="molecule type" value="Genomic_DNA"/>
</dbReference>
<comment type="caution">
    <text evidence="11">The sequence shown here is derived from an EMBL/GenBank/DDBJ whole genome shotgun (WGS) entry which is preliminary data.</text>
</comment>
<dbReference type="GO" id="GO:0016977">
    <property type="term" value="F:chitosanase activity"/>
    <property type="evidence" value="ECO:0007669"/>
    <property type="project" value="UniProtKB-EC"/>
</dbReference>
<organism evidence="11 12">
    <name type="scientific">Staphylotrichum tortipilum</name>
    <dbReference type="NCBI Taxonomy" id="2831512"/>
    <lineage>
        <taxon>Eukaryota</taxon>
        <taxon>Fungi</taxon>
        <taxon>Dikarya</taxon>
        <taxon>Ascomycota</taxon>
        <taxon>Pezizomycotina</taxon>
        <taxon>Sordariomycetes</taxon>
        <taxon>Sordariomycetidae</taxon>
        <taxon>Sordariales</taxon>
        <taxon>Chaetomiaceae</taxon>
        <taxon>Staphylotrichum</taxon>
    </lineage>
</organism>
<comment type="similarity">
    <text evidence="3 10">Belongs to the glycosyl hydrolase 75 family.</text>
</comment>
<evidence type="ECO:0000256" key="7">
    <source>
        <dbReference type="ARBA" id="ARBA00023277"/>
    </source>
</evidence>
<keyword evidence="12" id="KW-1185">Reference proteome</keyword>
<reference evidence="11" key="1">
    <citation type="journal article" date="2023" name="Mol. Phylogenet. Evol.">
        <title>Genome-scale phylogeny and comparative genomics of the fungal order Sordariales.</title>
        <authorList>
            <person name="Hensen N."/>
            <person name="Bonometti L."/>
            <person name="Westerberg I."/>
            <person name="Brannstrom I.O."/>
            <person name="Guillou S."/>
            <person name="Cros-Aarteil S."/>
            <person name="Calhoun S."/>
            <person name="Haridas S."/>
            <person name="Kuo A."/>
            <person name="Mondo S."/>
            <person name="Pangilinan J."/>
            <person name="Riley R."/>
            <person name="LaButti K."/>
            <person name="Andreopoulos B."/>
            <person name="Lipzen A."/>
            <person name="Chen C."/>
            <person name="Yan M."/>
            <person name="Daum C."/>
            <person name="Ng V."/>
            <person name="Clum A."/>
            <person name="Steindorff A."/>
            <person name="Ohm R.A."/>
            <person name="Martin F."/>
            <person name="Silar P."/>
            <person name="Natvig D.O."/>
            <person name="Lalanne C."/>
            <person name="Gautier V."/>
            <person name="Ament-Velasquez S.L."/>
            <person name="Kruys A."/>
            <person name="Hutchinson M.I."/>
            <person name="Powell A.J."/>
            <person name="Barry K."/>
            <person name="Miller A.N."/>
            <person name="Grigoriev I.V."/>
            <person name="Debuchy R."/>
            <person name="Gladieux P."/>
            <person name="Hiltunen Thoren M."/>
            <person name="Johannesson H."/>
        </authorList>
    </citation>
    <scope>NUCLEOTIDE SEQUENCE</scope>
    <source>
        <strain evidence="11">CBS 103.79</strain>
    </source>
</reference>
<keyword evidence="7" id="KW-0119">Carbohydrate metabolism</keyword>
<keyword evidence="8 10" id="KW-0326">Glycosidase</keyword>
<comment type="catalytic activity">
    <reaction evidence="1 10">
        <text>Endohydrolysis of beta-(1-&gt;4)-linkages between D-glucosamine residues in a partly acetylated chitosan.</text>
        <dbReference type="EC" id="3.2.1.132"/>
    </reaction>
</comment>
<proteinExistence type="inferred from homology"/>
<evidence type="ECO:0000256" key="1">
    <source>
        <dbReference type="ARBA" id="ARBA00000405"/>
    </source>
</evidence>
<keyword evidence="9 10" id="KW-0624">Polysaccharide degradation</keyword>
<sequence length="302" mass="32303">MSPETVSFSLYLLAIIGLVLSLVQLGAALDLPPNLREFYDGVRAKRQCTNQLAKGFYSNESGPNTFSYCGSHLHSSGILYIQGRNGALANMDVDCDGLLGGPADDGRCRLALSPDYQNTTAFQSILASYNRGITDLNPYVHSYVVFGNTPGIGTEAWSSYDPTTHGMRPLSLMAVVCPDYRLVYGVWGDTNGNDGQRPMVGEASLSLATYCSGSPINGNSGIDEDAVLYIGFTGEEAVPGPDGADWAATSPDAFQRSLSTLGDRLVQRVQYQNGASSEARPHRTADAARLVVVVFIVVTILL</sequence>
<dbReference type="GO" id="GO:0005576">
    <property type="term" value="C:extracellular region"/>
    <property type="evidence" value="ECO:0007669"/>
    <property type="project" value="UniProtKB-SubCell"/>
</dbReference>
<keyword evidence="4" id="KW-0964">Secreted</keyword>
<dbReference type="EC" id="3.2.1.132" evidence="10"/>
<evidence type="ECO:0000313" key="11">
    <source>
        <dbReference type="EMBL" id="KAK3904263.1"/>
    </source>
</evidence>
<gene>
    <name evidence="11" type="ORF">C8A05DRAFT_31944</name>
</gene>